<dbReference type="AlphaFoldDB" id="A0AAN9UQF3"/>
<name>A0AAN9UQF3_9PEZI</name>
<keyword evidence="2" id="KW-1185">Reference proteome</keyword>
<organism evidence="1 2">
    <name type="scientific">Diatrype stigma</name>
    <dbReference type="NCBI Taxonomy" id="117547"/>
    <lineage>
        <taxon>Eukaryota</taxon>
        <taxon>Fungi</taxon>
        <taxon>Dikarya</taxon>
        <taxon>Ascomycota</taxon>
        <taxon>Pezizomycotina</taxon>
        <taxon>Sordariomycetes</taxon>
        <taxon>Xylariomycetidae</taxon>
        <taxon>Xylariales</taxon>
        <taxon>Diatrypaceae</taxon>
        <taxon>Diatrype</taxon>
    </lineage>
</organism>
<reference evidence="1 2" key="1">
    <citation type="submission" date="2024-02" db="EMBL/GenBank/DDBJ databases">
        <title>De novo assembly and annotation of 12 fungi associated with fruit tree decline syndrome in Ontario, Canada.</title>
        <authorList>
            <person name="Sulman M."/>
            <person name="Ellouze W."/>
            <person name="Ilyukhin E."/>
        </authorList>
    </citation>
    <scope>NUCLEOTIDE SEQUENCE [LARGE SCALE GENOMIC DNA]</scope>
    <source>
        <strain evidence="1 2">M11/M66-122</strain>
    </source>
</reference>
<proteinExistence type="predicted"/>
<gene>
    <name evidence="1" type="ORF">SLS62_006688</name>
</gene>
<evidence type="ECO:0000313" key="2">
    <source>
        <dbReference type="Proteomes" id="UP001320420"/>
    </source>
</evidence>
<comment type="caution">
    <text evidence="1">The sequence shown here is derived from an EMBL/GenBank/DDBJ whole genome shotgun (WGS) entry which is preliminary data.</text>
</comment>
<dbReference type="SUPFAM" id="SSF56112">
    <property type="entry name" value="Protein kinase-like (PK-like)"/>
    <property type="match status" value="1"/>
</dbReference>
<protein>
    <submittedName>
        <fullName evidence="1">Uncharacterized protein</fullName>
    </submittedName>
</protein>
<dbReference type="Gene3D" id="1.10.510.10">
    <property type="entry name" value="Transferase(Phosphotransferase) domain 1"/>
    <property type="match status" value="1"/>
</dbReference>
<accession>A0AAN9UQF3</accession>
<dbReference type="InterPro" id="IPR011009">
    <property type="entry name" value="Kinase-like_dom_sf"/>
</dbReference>
<sequence>MNYIVMKGQVDLLGRAGLPDSWWDKWEGRSKYFTDAGDPVDDSWVTSWEKEFEGGIQEPRKRRGLAQISPEEKEAIFAMLQPMLVFKPEDRCTAAQVLESKWMTQWALPEYQKITA</sequence>
<evidence type="ECO:0000313" key="1">
    <source>
        <dbReference type="EMBL" id="KAK7751432.1"/>
    </source>
</evidence>
<dbReference type="EMBL" id="JAKJXP020000050">
    <property type="protein sequence ID" value="KAK7751432.1"/>
    <property type="molecule type" value="Genomic_DNA"/>
</dbReference>
<dbReference type="Proteomes" id="UP001320420">
    <property type="component" value="Unassembled WGS sequence"/>
</dbReference>